<evidence type="ECO:0000259" key="1">
    <source>
        <dbReference type="Pfam" id="PF13843"/>
    </source>
</evidence>
<dbReference type="PANTHER" id="PTHR46599:SF3">
    <property type="entry name" value="PIGGYBAC TRANSPOSABLE ELEMENT-DERIVED PROTEIN 4"/>
    <property type="match status" value="1"/>
</dbReference>
<sequence>MPRNRFELILKFIHFSDNQLAPPDDRLLKIRNVMNKFIHNYKIAYTPGQRVCIDESLIPWRGRLMFRQYIPNKRHRYGIKVFKLCSDRGYTWNLMVYCGKTTDRENSVAESVVMELVDGLLDQGRVLYTDNWYTSVPLAYRLLDRKTHLVGTLRLNRKHLPKEVVGAKLQKGEFAAQETSDGVVVLKWRDKRVVSALTTKHSDLDTVTTTTRRGQQTTKPACIIDYNTGKSSIDLSDQMASYGTALRRCTKWYRKLFIEILWETSVVNAHFLYNKYTLKREMKITDFREHISKLFDQSLRLL</sequence>
<dbReference type="InterPro" id="IPR029526">
    <property type="entry name" value="PGBD"/>
</dbReference>
<protein>
    <recommendedName>
        <fullName evidence="1">PiggyBac transposable element-derived protein domain-containing protein</fullName>
    </recommendedName>
</protein>
<dbReference type="Pfam" id="PF13843">
    <property type="entry name" value="DDE_Tnp_1_7"/>
    <property type="match status" value="1"/>
</dbReference>
<keyword evidence="3" id="KW-1185">Reference proteome</keyword>
<gene>
    <name evidence="2" type="ORF">PPYR_00090</name>
</gene>
<evidence type="ECO:0000313" key="3">
    <source>
        <dbReference type="Proteomes" id="UP000327044"/>
    </source>
</evidence>
<dbReference type="EMBL" id="VVIM01000001">
    <property type="protein sequence ID" value="KAB0803120.1"/>
    <property type="molecule type" value="Genomic_DNA"/>
</dbReference>
<comment type="caution">
    <text evidence="2">The sequence shown here is derived from an EMBL/GenBank/DDBJ whole genome shotgun (WGS) entry which is preliminary data.</text>
</comment>
<dbReference type="InParanoid" id="A0A5N4B141"/>
<name>A0A5N4B141_PHOPY</name>
<proteinExistence type="predicted"/>
<dbReference type="AlphaFoldDB" id="A0A5N4B141"/>
<evidence type="ECO:0000313" key="2">
    <source>
        <dbReference type="EMBL" id="KAB0803120.1"/>
    </source>
</evidence>
<dbReference type="PANTHER" id="PTHR46599">
    <property type="entry name" value="PIGGYBAC TRANSPOSABLE ELEMENT-DERIVED PROTEIN 4"/>
    <property type="match status" value="1"/>
</dbReference>
<accession>A0A5N4B141</accession>
<dbReference type="Proteomes" id="UP000327044">
    <property type="component" value="Unassembled WGS sequence"/>
</dbReference>
<organism evidence="2 3">
    <name type="scientific">Photinus pyralis</name>
    <name type="common">Common eastern firefly</name>
    <name type="synonym">Lampyris pyralis</name>
    <dbReference type="NCBI Taxonomy" id="7054"/>
    <lineage>
        <taxon>Eukaryota</taxon>
        <taxon>Metazoa</taxon>
        <taxon>Ecdysozoa</taxon>
        <taxon>Arthropoda</taxon>
        <taxon>Hexapoda</taxon>
        <taxon>Insecta</taxon>
        <taxon>Pterygota</taxon>
        <taxon>Neoptera</taxon>
        <taxon>Endopterygota</taxon>
        <taxon>Coleoptera</taxon>
        <taxon>Polyphaga</taxon>
        <taxon>Elateriformia</taxon>
        <taxon>Elateroidea</taxon>
        <taxon>Lampyridae</taxon>
        <taxon>Lampyrinae</taxon>
        <taxon>Photinus</taxon>
    </lineage>
</organism>
<reference evidence="2 3" key="1">
    <citation type="journal article" date="2018" name="Elife">
        <title>Firefly genomes illuminate parallel origins of bioluminescence in beetles.</title>
        <authorList>
            <person name="Fallon T.R."/>
            <person name="Lower S.E."/>
            <person name="Chang C.H."/>
            <person name="Bessho-Uehara M."/>
            <person name="Martin G.J."/>
            <person name="Bewick A.J."/>
            <person name="Behringer M."/>
            <person name="Debat H.J."/>
            <person name="Wong I."/>
            <person name="Day J.C."/>
            <person name="Suvorov A."/>
            <person name="Silva C.J."/>
            <person name="Stanger-Hall K.F."/>
            <person name="Hall D.W."/>
            <person name="Schmitz R.J."/>
            <person name="Nelson D.R."/>
            <person name="Lewis S.M."/>
            <person name="Shigenobu S."/>
            <person name="Bybee S.M."/>
            <person name="Larracuente A.M."/>
            <person name="Oba Y."/>
            <person name="Weng J.K."/>
        </authorList>
    </citation>
    <scope>NUCLEOTIDE SEQUENCE [LARGE SCALE GENOMIC DNA]</scope>
    <source>
        <strain evidence="2">1611_PpyrPB1</strain>
        <tissue evidence="2">Whole body</tissue>
    </source>
</reference>
<feature type="domain" description="PiggyBac transposable element-derived protein" evidence="1">
    <location>
        <begin position="1"/>
        <end position="270"/>
    </location>
</feature>